<keyword evidence="2" id="KW-0645">Protease</keyword>
<dbReference type="GO" id="GO:0006508">
    <property type="term" value="P:proteolysis"/>
    <property type="evidence" value="ECO:0007669"/>
    <property type="project" value="UniProtKB-KW"/>
</dbReference>
<keyword evidence="3" id="KW-0378">Hydrolase</keyword>
<evidence type="ECO:0000256" key="2">
    <source>
        <dbReference type="ARBA" id="ARBA00022670"/>
    </source>
</evidence>
<dbReference type="InterPro" id="IPR038765">
    <property type="entry name" value="Papain-like_cys_pep_sf"/>
</dbReference>
<gene>
    <name evidence="5" type="ORF">EW026_g7305</name>
</gene>
<dbReference type="EMBL" id="SGPJ01000504">
    <property type="protein sequence ID" value="THG94093.1"/>
    <property type="molecule type" value="Genomic_DNA"/>
</dbReference>
<evidence type="ECO:0000256" key="1">
    <source>
        <dbReference type="ARBA" id="ARBA00005234"/>
    </source>
</evidence>
<protein>
    <recommendedName>
        <fullName evidence="4">Ubiquitin-like protease family profile domain-containing protein</fullName>
    </recommendedName>
</protein>
<dbReference type="Pfam" id="PF02902">
    <property type="entry name" value="Peptidase_C48"/>
    <property type="match status" value="1"/>
</dbReference>
<dbReference type="InterPro" id="IPR040521">
    <property type="entry name" value="KDZ"/>
</dbReference>
<keyword evidence="6" id="KW-1185">Reference proteome</keyword>
<accession>A0A4S4K8G9</accession>
<dbReference type="Pfam" id="PF18758">
    <property type="entry name" value="KDZ"/>
    <property type="match status" value="1"/>
</dbReference>
<evidence type="ECO:0000256" key="3">
    <source>
        <dbReference type="ARBA" id="ARBA00022801"/>
    </source>
</evidence>
<organism evidence="5 6">
    <name type="scientific">Hermanssonia centrifuga</name>
    <dbReference type="NCBI Taxonomy" id="98765"/>
    <lineage>
        <taxon>Eukaryota</taxon>
        <taxon>Fungi</taxon>
        <taxon>Dikarya</taxon>
        <taxon>Basidiomycota</taxon>
        <taxon>Agaricomycotina</taxon>
        <taxon>Agaricomycetes</taxon>
        <taxon>Polyporales</taxon>
        <taxon>Meruliaceae</taxon>
        <taxon>Hermanssonia</taxon>
    </lineage>
</organism>
<sequence length="786" mass="88129">MAVSIDLLEFYHHLFQRSADAVTAVAAALHMFYGRRGWDVVDKAGRPTKDPFHRGLGHAIQWYDMLRVRTERALERAIDHSRSLVKAYYYPSSRHKSDNLRSDSDAPSEASVFHSEDSSSSLVAVENSLTECAPILKVRCPACFGGKTFGRAVSSGSDFHVSLDACFSHRHLRSAGDSPAFYEPSLILPKEFVDAVGTRIESMRKKPPKKSYVPRVPHSAVDACEHGHEAADGNNVKTADGRFDDAGLMALICRHDIPIFLINVDTPGEQQKYAVALLEHLFTLIPPNATVKALYDIGCVLDRSLNMWSLASAQLEACGVDEKELSIQWDLQKNDQLSLRKHAPARLKKELDVVLMLQAEVDKLDNALKIARTHLKASNVPESALSVITQLQANQSIVSERVEDLYASLNVDHTFPELKELPVEFVHILLATRDLKINLRKRAIANFMEWDRLDQAAGGRNIALDDVYLIQLQQRRTEHLHLKALWQTSVVSDIRYESHIISAQNIAHQIAGFGTGPQTMPSRIFIEVCPDEVEDPEDADDRLPDDNVLLTDYLEDEGADDYDEMENSEDRGTLTPTSSLNIQTLMFTASPSTLSSDEWLKLRNLHWTPVSAASLTRSRSRPAQGSCPSILLQMQDIARLADPTGWLNDVCINNCSVLLREMHQQAPSACAIFSTYDIYFVKNGAMDALKRSVSRTQYWEHDVWLIPIHNPNHWTLAIIVLSTRTIYQFDSQVMQQTWESDVAIVTELLHILKLEGRIDIATEGWTAYPLQVALAKQIHTIAVFGS</sequence>
<evidence type="ECO:0000313" key="6">
    <source>
        <dbReference type="Proteomes" id="UP000309038"/>
    </source>
</evidence>
<feature type="domain" description="Ubiquitin-like protease family profile" evidence="4">
    <location>
        <begin position="630"/>
        <end position="786"/>
    </location>
</feature>
<dbReference type="PROSITE" id="PS50600">
    <property type="entry name" value="ULP_PROTEASE"/>
    <property type="match status" value="1"/>
</dbReference>
<dbReference type="Proteomes" id="UP000309038">
    <property type="component" value="Unassembled WGS sequence"/>
</dbReference>
<dbReference type="Gene3D" id="3.40.395.10">
    <property type="entry name" value="Adenoviral Proteinase, Chain A"/>
    <property type="match status" value="1"/>
</dbReference>
<dbReference type="PANTHER" id="PTHR33096">
    <property type="entry name" value="CXC2 DOMAIN-CONTAINING PROTEIN"/>
    <property type="match status" value="1"/>
</dbReference>
<dbReference type="GO" id="GO:0008234">
    <property type="term" value="F:cysteine-type peptidase activity"/>
    <property type="evidence" value="ECO:0007669"/>
    <property type="project" value="InterPro"/>
</dbReference>
<dbReference type="InterPro" id="IPR003653">
    <property type="entry name" value="Peptidase_C48_C"/>
</dbReference>
<name>A0A4S4K8G9_9APHY</name>
<proteinExistence type="inferred from homology"/>
<dbReference type="PANTHER" id="PTHR33096:SF1">
    <property type="entry name" value="CXC1-LIKE CYSTEINE CLUSTER ASSOCIATED WITH KDZ TRANSPOSASES DOMAIN-CONTAINING PROTEIN"/>
    <property type="match status" value="1"/>
</dbReference>
<comment type="similarity">
    <text evidence="1">Belongs to the peptidase C48 family.</text>
</comment>
<evidence type="ECO:0000259" key="4">
    <source>
        <dbReference type="PROSITE" id="PS50600"/>
    </source>
</evidence>
<dbReference type="GO" id="GO:0019783">
    <property type="term" value="F:ubiquitin-like protein peptidase activity"/>
    <property type="evidence" value="ECO:0007669"/>
    <property type="project" value="UniProtKB-ARBA"/>
</dbReference>
<dbReference type="AlphaFoldDB" id="A0A4S4K8G9"/>
<dbReference type="SUPFAM" id="SSF54001">
    <property type="entry name" value="Cysteine proteinases"/>
    <property type="match status" value="1"/>
</dbReference>
<evidence type="ECO:0000313" key="5">
    <source>
        <dbReference type="EMBL" id="THG94093.1"/>
    </source>
</evidence>
<comment type="caution">
    <text evidence="5">The sequence shown here is derived from an EMBL/GenBank/DDBJ whole genome shotgun (WGS) entry which is preliminary data.</text>
</comment>
<reference evidence="5 6" key="1">
    <citation type="submission" date="2019-02" db="EMBL/GenBank/DDBJ databases">
        <title>Genome sequencing of the rare red list fungi Phlebia centrifuga.</title>
        <authorList>
            <person name="Buettner E."/>
            <person name="Kellner H."/>
        </authorList>
    </citation>
    <scope>NUCLEOTIDE SEQUENCE [LARGE SCALE GENOMIC DNA]</scope>
    <source>
        <strain evidence="5 6">DSM 108282</strain>
    </source>
</reference>